<reference evidence="1" key="1">
    <citation type="submission" date="2014-09" db="EMBL/GenBank/DDBJ databases">
        <authorList>
            <person name="Magalhaes I.L.F."/>
            <person name="Oliveira U."/>
            <person name="Santos F.R."/>
            <person name="Vidigal T.H.D.A."/>
            <person name="Brescovit A.D."/>
            <person name="Santos A.J."/>
        </authorList>
    </citation>
    <scope>NUCLEOTIDE SEQUENCE</scope>
    <source>
        <tissue evidence="1">Shoot tissue taken approximately 20 cm above the soil surface</tissue>
    </source>
</reference>
<protein>
    <submittedName>
        <fullName evidence="1">Uncharacterized protein</fullName>
    </submittedName>
</protein>
<reference evidence="1" key="2">
    <citation type="journal article" date="2015" name="Data Brief">
        <title>Shoot transcriptome of the giant reed, Arundo donax.</title>
        <authorList>
            <person name="Barrero R.A."/>
            <person name="Guerrero F.D."/>
            <person name="Moolhuijzen P."/>
            <person name="Goolsby J.A."/>
            <person name="Tidwell J."/>
            <person name="Bellgard S.E."/>
            <person name="Bellgard M.I."/>
        </authorList>
    </citation>
    <scope>NUCLEOTIDE SEQUENCE</scope>
    <source>
        <tissue evidence="1">Shoot tissue taken approximately 20 cm above the soil surface</tissue>
    </source>
</reference>
<name>A0A0A9EKE5_ARUDO</name>
<sequence>MRRYSAIIILPSPDYVSTENCCSLLYSNN</sequence>
<organism evidence="1">
    <name type="scientific">Arundo donax</name>
    <name type="common">Giant reed</name>
    <name type="synonym">Donax arundinaceus</name>
    <dbReference type="NCBI Taxonomy" id="35708"/>
    <lineage>
        <taxon>Eukaryota</taxon>
        <taxon>Viridiplantae</taxon>
        <taxon>Streptophyta</taxon>
        <taxon>Embryophyta</taxon>
        <taxon>Tracheophyta</taxon>
        <taxon>Spermatophyta</taxon>
        <taxon>Magnoliopsida</taxon>
        <taxon>Liliopsida</taxon>
        <taxon>Poales</taxon>
        <taxon>Poaceae</taxon>
        <taxon>PACMAD clade</taxon>
        <taxon>Arundinoideae</taxon>
        <taxon>Arundineae</taxon>
        <taxon>Arundo</taxon>
    </lineage>
</organism>
<dbReference type="AlphaFoldDB" id="A0A0A9EKE5"/>
<accession>A0A0A9EKE5</accession>
<proteinExistence type="predicted"/>
<evidence type="ECO:0000313" key="1">
    <source>
        <dbReference type="EMBL" id="JAE00557.1"/>
    </source>
</evidence>
<dbReference type="EMBL" id="GBRH01197339">
    <property type="protein sequence ID" value="JAE00557.1"/>
    <property type="molecule type" value="Transcribed_RNA"/>
</dbReference>